<dbReference type="Proteomes" id="UP001630127">
    <property type="component" value="Unassembled WGS sequence"/>
</dbReference>
<organism evidence="4 5">
    <name type="scientific">Cinchona calisaya</name>
    <dbReference type="NCBI Taxonomy" id="153742"/>
    <lineage>
        <taxon>Eukaryota</taxon>
        <taxon>Viridiplantae</taxon>
        <taxon>Streptophyta</taxon>
        <taxon>Embryophyta</taxon>
        <taxon>Tracheophyta</taxon>
        <taxon>Spermatophyta</taxon>
        <taxon>Magnoliopsida</taxon>
        <taxon>eudicotyledons</taxon>
        <taxon>Gunneridae</taxon>
        <taxon>Pentapetalae</taxon>
        <taxon>asterids</taxon>
        <taxon>lamiids</taxon>
        <taxon>Gentianales</taxon>
        <taxon>Rubiaceae</taxon>
        <taxon>Cinchonoideae</taxon>
        <taxon>Cinchoneae</taxon>
        <taxon>Cinchona</taxon>
    </lineage>
</organism>
<evidence type="ECO:0000313" key="5">
    <source>
        <dbReference type="Proteomes" id="UP001630127"/>
    </source>
</evidence>
<dbReference type="PROSITE" id="PS00678">
    <property type="entry name" value="WD_REPEATS_1"/>
    <property type="match status" value="1"/>
</dbReference>
<gene>
    <name evidence="4" type="ORF">ACH5RR_035002</name>
</gene>
<dbReference type="SMART" id="SM00320">
    <property type="entry name" value="WD40"/>
    <property type="match status" value="2"/>
</dbReference>
<accession>A0ABD2YCK4</accession>
<dbReference type="AlphaFoldDB" id="A0ABD2YCK4"/>
<protein>
    <submittedName>
        <fullName evidence="4">Uncharacterized protein</fullName>
    </submittedName>
</protein>
<dbReference type="Gene3D" id="2.130.10.10">
    <property type="entry name" value="YVTN repeat-like/Quinoprotein amine dehydrogenase"/>
    <property type="match status" value="2"/>
</dbReference>
<dbReference type="SUPFAM" id="SSF50978">
    <property type="entry name" value="WD40 repeat-like"/>
    <property type="match status" value="1"/>
</dbReference>
<dbReference type="PROSITE" id="PS50294">
    <property type="entry name" value="WD_REPEATS_REGION"/>
    <property type="match status" value="1"/>
</dbReference>
<evidence type="ECO:0000313" key="4">
    <source>
        <dbReference type="EMBL" id="KAL3505161.1"/>
    </source>
</evidence>
<dbReference type="InterPro" id="IPR019775">
    <property type="entry name" value="WD40_repeat_CS"/>
</dbReference>
<reference evidence="4 5" key="1">
    <citation type="submission" date="2024-11" db="EMBL/GenBank/DDBJ databases">
        <title>A near-complete genome assembly of Cinchona calisaya.</title>
        <authorList>
            <person name="Lian D.C."/>
            <person name="Zhao X.W."/>
            <person name="Wei L."/>
        </authorList>
    </citation>
    <scope>NUCLEOTIDE SEQUENCE [LARGE SCALE GENOMIC DNA]</scope>
    <source>
        <tissue evidence="4">Nenye</tissue>
    </source>
</reference>
<name>A0ABD2YCK4_9GENT</name>
<dbReference type="InterPro" id="IPR015943">
    <property type="entry name" value="WD40/YVTN_repeat-like_dom_sf"/>
</dbReference>
<sequence length="148" mass="16624">MELFGIFDYQRREESKYLYEYSFSEHTLKVIDVATGYGGCNAIIVSTSEDQTCKIWSLSQGKLLRNIVFPSIIDAVVLVLSEHVFYGLHIIGSLSEHSKAITCLGLSMDGYLSASGSEDGMVRVWDTKTCNISHIFQHSKATRFFCGY</sequence>
<comment type="caution">
    <text evidence="4">The sequence shown here is derived from an EMBL/GenBank/DDBJ whole genome shotgun (WGS) entry which is preliminary data.</text>
</comment>
<dbReference type="PANTHER" id="PTHR18763:SF0">
    <property type="entry name" value="WD REPEAT-CONTAINING PROTEIN 18"/>
    <property type="match status" value="1"/>
</dbReference>
<feature type="repeat" description="WD" evidence="3">
    <location>
        <begin position="94"/>
        <end position="129"/>
    </location>
</feature>
<dbReference type="InterPro" id="IPR045227">
    <property type="entry name" value="WDR18/Ipi3/RID3"/>
</dbReference>
<feature type="repeat" description="WD" evidence="3">
    <location>
        <begin position="23"/>
        <end position="66"/>
    </location>
</feature>
<proteinExistence type="predicted"/>
<keyword evidence="1 3" id="KW-0853">WD repeat</keyword>
<evidence type="ECO:0000256" key="2">
    <source>
        <dbReference type="ARBA" id="ARBA00022737"/>
    </source>
</evidence>
<dbReference type="PANTHER" id="PTHR18763">
    <property type="entry name" value="WD-REPEAT PROTEIN 18"/>
    <property type="match status" value="1"/>
</dbReference>
<keyword evidence="5" id="KW-1185">Reference proteome</keyword>
<dbReference type="InterPro" id="IPR001680">
    <property type="entry name" value="WD40_rpt"/>
</dbReference>
<evidence type="ECO:0000256" key="3">
    <source>
        <dbReference type="PROSITE-ProRule" id="PRU00221"/>
    </source>
</evidence>
<dbReference type="PROSITE" id="PS50082">
    <property type="entry name" value="WD_REPEATS_2"/>
    <property type="match status" value="2"/>
</dbReference>
<dbReference type="EMBL" id="JBJUIK010000014">
    <property type="protein sequence ID" value="KAL3505161.1"/>
    <property type="molecule type" value="Genomic_DNA"/>
</dbReference>
<dbReference type="InterPro" id="IPR036322">
    <property type="entry name" value="WD40_repeat_dom_sf"/>
</dbReference>
<evidence type="ECO:0000256" key="1">
    <source>
        <dbReference type="ARBA" id="ARBA00022574"/>
    </source>
</evidence>
<dbReference type="Pfam" id="PF00400">
    <property type="entry name" value="WD40"/>
    <property type="match status" value="2"/>
</dbReference>
<keyword evidence="2" id="KW-0677">Repeat</keyword>